<evidence type="ECO:0000256" key="11">
    <source>
        <dbReference type="ARBA" id="ARBA00023136"/>
    </source>
</evidence>
<feature type="domain" description="Polysaccharide export protein N-terminal" evidence="16">
    <location>
        <begin position="32"/>
        <end position="108"/>
    </location>
</feature>
<dbReference type="OrthoDB" id="197007at2"/>
<dbReference type="Pfam" id="PF10531">
    <property type="entry name" value="SLBB"/>
    <property type="match status" value="1"/>
</dbReference>
<evidence type="ECO:0000256" key="9">
    <source>
        <dbReference type="ARBA" id="ARBA00023065"/>
    </source>
</evidence>
<dbReference type="PANTHER" id="PTHR33619">
    <property type="entry name" value="POLYSACCHARIDE EXPORT PROTEIN GFCE-RELATED"/>
    <property type="match status" value="1"/>
</dbReference>
<feature type="signal peptide" evidence="15">
    <location>
        <begin position="1"/>
        <end position="22"/>
    </location>
</feature>
<evidence type="ECO:0000313" key="19">
    <source>
        <dbReference type="EMBL" id="PTQ12434.1"/>
    </source>
</evidence>
<evidence type="ECO:0000313" key="20">
    <source>
        <dbReference type="Proteomes" id="UP000244162"/>
    </source>
</evidence>
<dbReference type="Gene3D" id="3.10.560.10">
    <property type="entry name" value="Outer membrane lipoprotein wza domain like"/>
    <property type="match status" value="2"/>
</dbReference>
<comment type="subcellular location">
    <subcellularLocation>
        <location evidence="1">Cell outer membrane</location>
        <topology evidence="1">Multi-pass membrane protein</topology>
    </subcellularLocation>
</comment>
<protein>
    <submittedName>
        <fullName evidence="19">Sugar ABC transporter substrate-binding protein</fullName>
    </submittedName>
</protein>
<keyword evidence="9" id="KW-0406">Ion transport</keyword>
<name>A0A2T5G0F9_9SPHN</name>
<dbReference type="PANTHER" id="PTHR33619:SF3">
    <property type="entry name" value="POLYSACCHARIDE EXPORT PROTEIN GFCE-RELATED"/>
    <property type="match status" value="1"/>
</dbReference>
<evidence type="ECO:0000259" key="18">
    <source>
        <dbReference type="Pfam" id="PF22461"/>
    </source>
</evidence>
<keyword evidence="3" id="KW-0813">Transport</keyword>
<feature type="domain" description="SLBB" evidence="18">
    <location>
        <begin position="115"/>
        <end position="190"/>
    </location>
</feature>
<evidence type="ECO:0000256" key="1">
    <source>
        <dbReference type="ARBA" id="ARBA00004571"/>
    </source>
</evidence>
<dbReference type="AlphaFoldDB" id="A0A2T5G0F9"/>
<evidence type="ECO:0000256" key="5">
    <source>
        <dbReference type="ARBA" id="ARBA00022597"/>
    </source>
</evidence>
<dbReference type="InterPro" id="IPR054765">
    <property type="entry name" value="SLBB_dom"/>
</dbReference>
<evidence type="ECO:0000256" key="6">
    <source>
        <dbReference type="ARBA" id="ARBA00022692"/>
    </source>
</evidence>
<dbReference type="InterPro" id="IPR049712">
    <property type="entry name" value="Poly_export"/>
</dbReference>
<dbReference type="GO" id="GO:0006811">
    <property type="term" value="P:monoatomic ion transport"/>
    <property type="evidence" value="ECO:0007669"/>
    <property type="project" value="UniProtKB-KW"/>
</dbReference>
<dbReference type="Pfam" id="PF02563">
    <property type="entry name" value="Poly_export"/>
    <property type="match status" value="1"/>
</dbReference>
<dbReference type="InterPro" id="IPR003715">
    <property type="entry name" value="Poly_export_N"/>
</dbReference>
<proteinExistence type="inferred from homology"/>
<evidence type="ECO:0000256" key="15">
    <source>
        <dbReference type="SAM" id="SignalP"/>
    </source>
</evidence>
<keyword evidence="6" id="KW-0812">Transmembrane</keyword>
<comment type="caution">
    <text evidence="19">The sequence shown here is derived from an EMBL/GenBank/DDBJ whole genome shotgun (WGS) entry which is preliminary data.</text>
</comment>
<evidence type="ECO:0000256" key="3">
    <source>
        <dbReference type="ARBA" id="ARBA00022448"/>
    </source>
</evidence>
<dbReference type="GO" id="GO:0015159">
    <property type="term" value="F:polysaccharide transmembrane transporter activity"/>
    <property type="evidence" value="ECO:0007669"/>
    <property type="project" value="InterPro"/>
</dbReference>
<dbReference type="GO" id="GO:0009279">
    <property type="term" value="C:cell outer membrane"/>
    <property type="evidence" value="ECO:0007669"/>
    <property type="project" value="UniProtKB-SubCell"/>
</dbReference>
<dbReference type="GO" id="GO:0015288">
    <property type="term" value="F:porin activity"/>
    <property type="evidence" value="ECO:0007669"/>
    <property type="project" value="UniProtKB-KW"/>
</dbReference>
<evidence type="ECO:0000256" key="2">
    <source>
        <dbReference type="ARBA" id="ARBA00009450"/>
    </source>
</evidence>
<feature type="domain" description="Soluble ligand binding" evidence="17">
    <location>
        <begin position="196"/>
        <end position="241"/>
    </location>
</feature>
<dbReference type="Pfam" id="PF22461">
    <property type="entry name" value="SLBB_2"/>
    <property type="match status" value="1"/>
</dbReference>
<dbReference type="GO" id="GO:0046930">
    <property type="term" value="C:pore complex"/>
    <property type="evidence" value="ECO:0007669"/>
    <property type="project" value="UniProtKB-KW"/>
</dbReference>
<keyword evidence="20" id="KW-1185">Reference proteome</keyword>
<keyword evidence="5" id="KW-0762">Sugar transport</keyword>
<keyword evidence="8" id="KW-0625">Polysaccharide transport</keyword>
<keyword evidence="4" id="KW-1134">Transmembrane beta strand</keyword>
<evidence type="ECO:0000259" key="16">
    <source>
        <dbReference type="Pfam" id="PF02563"/>
    </source>
</evidence>
<evidence type="ECO:0000256" key="10">
    <source>
        <dbReference type="ARBA" id="ARBA00023114"/>
    </source>
</evidence>
<keyword evidence="10" id="KW-0626">Porin</keyword>
<comment type="similarity">
    <text evidence="2">Belongs to the BexD/CtrA/VexA family.</text>
</comment>
<keyword evidence="11" id="KW-0472">Membrane</keyword>
<keyword evidence="13" id="KW-0998">Cell outer membrane</keyword>
<keyword evidence="12" id="KW-0564">Palmitate</keyword>
<organism evidence="19 20">
    <name type="scientific">Sphingomonas oleivorans</name>
    <dbReference type="NCBI Taxonomy" id="1735121"/>
    <lineage>
        <taxon>Bacteria</taxon>
        <taxon>Pseudomonadati</taxon>
        <taxon>Pseudomonadota</taxon>
        <taxon>Alphaproteobacteria</taxon>
        <taxon>Sphingomonadales</taxon>
        <taxon>Sphingomonadaceae</taxon>
        <taxon>Sphingomonas</taxon>
    </lineage>
</organism>
<keyword evidence="14" id="KW-0449">Lipoprotein</keyword>
<gene>
    <name evidence="19" type="ORF">CLG96_07405</name>
</gene>
<evidence type="ECO:0000256" key="12">
    <source>
        <dbReference type="ARBA" id="ARBA00023139"/>
    </source>
</evidence>
<sequence length="266" mass="28084">MIGRIIARGGLLLACMAVPAHAQTDPGPAHAQTDPGYILGPEDQIDIFVYGQPELTVKTRVKSDGAVTLPVIGSMRASGQTVQGLADGIATRLRSGGVVKQPVVNVEVAAYVSRSVTVLGALSVPGIYPLDRPQTLSSMLARAGGVRSDGSDRVTLRRAGEADIRSLEIASLASDPKADVQLKPGDVLFVPQAEQFFIYGQVGAPGAYAISSRMTLRQALARGGGPTLAGTERRITLYRQGQRPAEADLEAAVRKGDVLFVRERIF</sequence>
<dbReference type="EMBL" id="NWBU01000005">
    <property type="protein sequence ID" value="PTQ12434.1"/>
    <property type="molecule type" value="Genomic_DNA"/>
</dbReference>
<keyword evidence="7 15" id="KW-0732">Signal</keyword>
<dbReference type="InterPro" id="IPR019554">
    <property type="entry name" value="Soluble_ligand-bd"/>
</dbReference>
<feature type="chain" id="PRO_5015456656" evidence="15">
    <location>
        <begin position="23"/>
        <end position="266"/>
    </location>
</feature>
<accession>A0A2T5G0F9</accession>
<evidence type="ECO:0000256" key="13">
    <source>
        <dbReference type="ARBA" id="ARBA00023237"/>
    </source>
</evidence>
<evidence type="ECO:0000259" key="17">
    <source>
        <dbReference type="Pfam" id="PF10531"/>
    </source>
</evidence>
<evidence type="ECO:0000256" key="14">
    <source>
        <dbReference type="ARBA" id="ARBA00023288"/>
    </source>
</evidence>
<evidence type="ECO:0000256" key="8">
    <source>
        <dbReference type="ARBA" id="ARBA00023047"/>
    </source>
</evidence>
<evidence type="ECO:0000256" key="7">
    <source>
        <dbReference type="ARBA" id="ARBA00022729"/>
    </source>
</evidence>
<reference evidence="19 20" key="1">
    <citation type="submission" date="2017-09" db="EMBL/GenBank/DDBJ databases">
        <title>Sphingomonas panjinensis sp.nov., isolated from oil-contaminated soil.</title>
        <authorList>
            <person name="Wang L."/>
            <person name="Chen L."/>
        </authorList>
    </citation>
    <scope>NUCLEOTIDE SEQUENCE [LARGE SCALE GENOMIC DNA]</scope>
    <source>
        <strain evidence="19 20">FW-11</strain>
    </source>
</reference>
<evidence type="ECO:0000256" key="4">
    <source>
        <dbReference type="ARBA" id="ARBA00022452"/>
    </source>
</evidence>
<dbReference type="Proteomes" id="UP000244162">
    <property type="component" value="Unassembled WGS sequence"/>
</dbReference>